<organism evidence="1 2">
    <name type="scientific">Hathewaya limosa</name>
    <name type="common">Clostridium limosum</name>
    <dbReference type="NCBI Taxonomy" id="1536"/>
    <lineage>
        <taxon>Bacteria</taxon>
        <taxon>Bacillati</taxon>
        <taxon>Bacillota</taxon>
        <taxon>Clostridia</taxon>
        <taxon>Eubacteriales</taxon>
        <taxon>Clostridiaceae</taxon>
        <taxon>Hathewaya</taxon>
    </lineage>
</organism>
<name>A0ABU0JR86_HATLI</name>
<comment type="caution">
    <text evidence="1">The sequence shown here is derived from an EMBL/GenBank/DDBJ whole genome shotgun (WGS) entry which is preliminary data.</text>
</comment>
<evidence type="ECO:0000313" key="2">
    <source>
        <dbReference type="Proteomes" id="UP001224418"/>
    </source>
</evidence>
<proteinExistence type="predicted"/>
<dbReference type="EMBL" id="JAUSWN010000009">
    <property type="protein sequence ID" value="MDQ0479580.1"/>
    <property type="molecule type" value="Genomic_DNA"/>
</dbReference>
<reference evidence="1 2" key="1">
    <citation type="submission" date="2023-07" db="EMBL/GenBank/DDBJ databases">
        <title>Genomic Encyclopedia of Type Strains, Phase IV (KMG-IV): sequencing the most valuable type-strain genomes for metagenomic binning, comparative biology and taxonomic classification.</title>
        <authorList>
            <person name="Goeker M."/>
        </authorList>
    </citation>
    <scope>NUCLEOTIDE SEQUENCE [LARGE SCALE GENOMIC DNA]</scope>
    <source>
        <strain evidence="1 2">DSM 1400</strain>
    </source>
</reference>
<evidence type="ECO:0000313" key="1">
    <source>
        <dbReference type="EMBL" id="MDQ0479580.1"/>
    </source>
</evidence>
<dbReference type="Proteomes" id="UP001224418">
    <property type="component" value="Unassembled WGS sequence"/>
</dbReference>
<gene>
    <name evidence="1" type="ORF">QOZ93_001321</name>
</gene>
<keyword evidence="2" id="KW-1185">Reference proteome</keyword>
<protein>
    <submittedName>
        <fullName evidence="1">Fe-S cluster assembly iron-binding protein IscA</fullName>
    </submittedName>
</protein>
<sequence length="35" mass="4002">MKIYLTNSAKSDLSKLLSDKNNKEYIRISKKTGNV</sequence>
<accession>A0ABU0JR86</accession>